<evidence type="ECO:0000256" key="13">
    <source>
        <dbReference type="PIRSR" id="PIRSR602401-1"/>
    </source>
</evidence>
<dbReference type="InterPro" id="IPR002401">
    <property type="entry name" value="Cyt_P450_E_grp-I"/>
</dbReference>
<proteinExistence type="inferred from homology"/>
<dbReference type="PRINTS" id="PR00463">
    <property type="entry name" value="EP450I"/>
</dbReference>
<evidence type="ECO:0000256" key="9">
    <source>
        <dbReference type="ARBA" id="ARBA00023002"/>
    </source>
</evidence>
<evidence type="ECO:0000256" key="6">
    <source>
        <dbReference type="ARBA" id="ARBA00022692"/>
    </source>
</evidence>
<dbReference type="OrthoDB" id="1470350at2759"/>
<evidence type="ECO:0000256" key="10">
    <source>
        <dbReference type="ARBA" id="ARBA00023004"/>
    </source>
</evidence>
<comment type="cofactor">
    <cofactor evidence="1 13">
        <name>heme</name>
        <dbReference type="ChEBI" id="CHEBI:30413"/>
    </cofactor>
</comment>
<dbReference type="STRING" id="436010.A0A166PQJ6"/>
<dbReference type="AlphaFoldDB" id="A0A166PQJ6"/>
<evidence type="ECO:0000256" key="7">
    <source>
        <dbReference type="ARBA" id="ARBA00022723"/>
    </source>
</evidence>
<dbReference type="Pfam" id="PF00067">
    <property type="entry name" value="p450"/>
    <property type="match status" value="1"/>
</dbReference>
<keyword evidence="10 13" id="KW-0408">Iron</keyword>
<evidence type="ECO:0000256" key="14">
    <source>
        <dbReference type="RuleBase" id="RU000461"/>
    </source>
</evidence>
<dbReference type="EMBL" id="KV417515">
    <property type="protein sequence ID" value="KZP26339.1"/>
    <property type="molecule type" value="Genomic_DNA"/>
</dbReference>
<dbReference type="GO" id="GO:0016705">
    <property type="term" value="F:oxidoreductase activity, acting on paired donors, with incorporation or reduction of molecular oxygen"/>
    <property type="evidence" value="ECO:0007669"/>
    <property type="project" value="InterPro"/>
</dbReference>
<dbReference type="PRINTS" id="PR00385">
    <property type="entry name" value="P450"/>
</dbReference>
<evidence type="ECO:0000256" key="15">
    <source>
        <dbReference type="SAM" id="Phobius"/>
    </source>
</evidence>
<dbReference type="PROSITE" id="PS00086">
    <property type="entry name" value="CYTOCHROME_P450"/>
    <property type="match status" value="1"/>
</dbReference>
<keyword evidence="6 15" id="KW-0812">Transmembrane</keyword>
<keyword evidence="7 13" id="KW-0479">Metal-binding</keyword>
<evidence type="ECO:0000256" key="5">
    <source>
        <dbReference type="ARBA" id="ARBA00022617"/>
    </source>
</evidence>
<evidence type="ECO:0000256" key="4">
    <source>
        <dbReference type="ARBA" id="ARBA00010617"/>
    </source>
</evidence>
<dbReference type="InterPro" id="IPR050121">
    <property type="entry name" value="Cytochrome_P450_monoxygenase"/>
</dbReference>
<accession>A0A166PQJ6</accession>
<dbReference type="GO" id="GO:0005506">
    <property type="term" value="F:iron ion binding"/>
    <property type="evidence" value="ECO:0007669"/>
    <property type="project" value="InterPro"/>
</dbReference>
<dbReference type="SUPFAM" id="SSF48264">
    <property type="entry name" value="Cytochrome P450"/>
    <property type="match status" value="1"/>
</dbReference>
<evidence type="ECO:0000256" key="2">
    <source>
        <dbReference type="ARBA" id="ARBA00004370"/>
    </source>
</evidence>
<evidence type="ECO:0000256" key="12">
    <source>
        <dbReference type="ARBA" id="ARBA00023136"/>
    </source>
</evidence>
<feature type="binding site" description="axial binding residue" evidence="13">
    <location>
        <position position="472"/>
    </location>
    <ligand>
        <name>heme</name>
        <dbReference type="ChEBI" id="CHEBI:30413"/>
    </ligand>
    <ligandPart>
        <name>Fe</name>
        <dbReference type="ChEBI" id="CHEBI:18248"/>
    </ligandPart>
</feature>
<dbReference type="PANTHER" id="PTHR24305:SF166">
    <property type="entry name" value="CYTOCHROME P450 12A4, MITOCHONDRIAL-RELATED"/>
    <property type="match status" value="1"/>
</dbReference>
<keyword evidence="9 14" id="KW-0560">Oxidoreductase</keyword>
<dbReference type="GO" id="GO:0020037">
    <property type="term" value="F:heme binding"/>
    <property type="evidence" value="ECO:0007669"/>
    <property type="project" value="InterPro"/>
</dbReference>
<evidence type="ECO:0000256" key="8">
    <source>
        <dbReference type="ARBA" id="ARBA00022989"/>
    </source>
</evidence>
<feature type="transmembrane region" description="Helical" evidence="15">
    <location>
        <begin position="12"/>
        <end position="29"/>
    </location>
</feature>
<sequence>MFSYNAPDGPTLVYTALLFALVAFGWSFYRNRALIKFVPIPGGASWIWGHEKIIFDKSTGTAYTDWFTTLGTSVIRIKGALLKSDILVVADPAAISHIMGKHIYQYEHNGIVRPRIARLLGKSLGWVEGESEHKRMRQLVSSSLSQDAVRKGYQDLLDAAENSRAAIEEHLHKSGSYADFKTINITEWTLQATMDAIGRFGFGHDFDGGRSNEARAILGAWRNMAKTVMSPDGFLAVMLIRRFGFINKLPLKALRAQGNVRLMIHAGVAKEMVLRNQNLTSGSAAGNDLLSRLMVAQKNGHISEGEMMDHISMFIMAGSETTGQALGAAVWELGRNPDIQKRLRDEVHSYSNEPTVDDLMSRMPYLDAVCREGLRMHPSAPYMERDCKKDDVVPLRHPITDNDGKVHTHIFIKAGQTVIIPIHSVQRLDSVWGDGSVFRPERWLAPGGPAPADLLTNGWSNTLAFSEGPRNCIGYRLAILEFKVILAMLIRNFQFGSTGDKMCNKFASSLTSVIIGREREGPQLPVTVAPL</sequence>
<evidence type="ECO:0000256" key="1">
    <source>
        <dbReference type="ARBA" id="ARBA00001971"/>
    </source>
</evidence>
<dbReference type="Gene3D" id="1.10.630.10">
    <property type="entry name" value="Cytochrome P450"/>
    <property type="match status" value="1"/>
</dbReference>
<protein>
    <submittedName>
        <fullName evidence="16">Cytochrome P450</fullName>
    </submittedName>
</protein>
<dbReference type="InterPro" id="IPR036396">
    <property type="entry name" value="Cyt_P450_sf"/>
</dbReference>
<comment type="similarity">
    <text evidence="4 14">Belongs to the cytochrome P450 family.</text>
</comment>
<keyword evidence="12 15" id="KW-0472">Membrane</keyword>
<reference evidence="16" key="1">
    <citation type="journal article" date="2016" name="Mol. Biol. Evol.">
        <title>Comparative Genomics of Early-Diverging Mushroom-Forming Fungi Provides Insights into the Origins of Lignocellulose Decay Capabilities.</title>
        <authorList>
            <person name="Nagy L.G."/>
            <person name="Riley R."/>
            <person name="Tritt A."/>
            <person name="Adam C."/>
            <person name="Daum C."/>
            <person name="Floudas D."/>
            <person name="Sun H."/>
            <person name="Yadav J.S."/>
            <person name="Pangilinan J."/>
            <person name="Larsson K.H."/>
            <person name="Matsuura K."/>
            <person name="Barry K."/>
            <person name="Labutti K."/>
            <person name="Kuo R."/>
            <person name="Ohm R.A."/>
            <person name="Bhattacharya S.S."/>
            <person name="Shirouzu T."/>
            <person name="Yoshinaga Y."/>
            <person name="Martin F.M."/>
            <person name="Grigoriev I.V."/>
            <person name="Hibbett D.S."/>
        </authorList>
    </citation>
    <scope>NUCLEOTIDE SEQUENCE [LARGE SCALE GENOMIC DNA]</scope>
    <source>
        <strain evidence="16">CBS 109695</strain>
    </source>
</reference>
<keyword evidence="11 14" id="KW-0503">Monooxygenase</keyword>
<evidence type="ECO:0000313" key="16">
    <source>
        <dbReference type="EMBL" id="KZP26339.1"/>
    </source>
</evidence>
<keyword evidence="5 13" id="KW-0349">Heme</keyword>
<organism evidence="16">
    <name type="scientific">Athelia psychrophila</name>
    <dbReference type="NCBI Taxonomy" id="1759441"/>
    <lineage>
        <taxon>Eukaryota</taxon>
        <taxon>Fungi</taxon>
        <taxon>Dikarya</taxon>
        <taxon>Basidiomycota</taxon>
        <taxon>Agaricomycotina</taxon>
        <taxon>Agaricomycetes</taxon>
        <taxon>Agaricomycetidae</taxon>
        <taxon>Atheliales</taxon>
        <taxon>Atheliaceae</taxon>
        <taxon>Athelia</taxon>
    </lineage>
</organism>
<comment type="subcellular location">
    <subcellularLocation>
        <location evidence="2">Membrane</location>
    </subcellularLocation>
</comment>
<gene>
    <name evidence="16" type="ORF">FIBSPDRAFT_782262</name>
</gene>
<evidence type="ECO:0000256" key="11">
    <source>
        <dbReference type="ARBA" id="ARBA00023033"/>
    </source>
</evidence>
<name>A0A166PQJ6_9AGAM</name>
<comment type="pathway">
    <text evidence="3">Secondary metabolite biosynthesis; terpenoid biosynthesis.</text>
</comment>
<keyword evidence="8 15" id="KW-1133">Transmembrane helix</keyword>
<dbReference type="GO" id="GO:0004497">
    <property type="term" value="F:monooxygenase activity"/>
    <property type="evidence" value="ECO:0007669"/>
    <property type="project" value="UniProtKB-KW"/>
</dbReference>
<dbReference type="PANTHER" id="PTHR24305">
    <property type="entry name" value="CYTOCHROME P450"/>
    <property type="match status" value="1"/>
</dbReference>
<dbReference type="GO" id="GO:0016020">
    <property type="term" value="C:membrane"/>
    <property type="evidence" value="ECO:0007669"/>
    <property type="project" value="UniProtKB-SubCell"/>
</dbReference>
<dbReference type="InterPro" id="IPR017972">
    <property type="entry name" value="Cyt_P450_CS"/>
</dbReference>
<dbReference type="InterPro" id="IPR001128">
    <property type="entry name" value="Cyt_P450"/>
</dbReference>
<evidence type="ECO:0000256" key="3">
    <source>
        <dbReference type="ARBA" id="ARBA00004721"/>
    </source>
</evidence>